<gene>
    <name evidence="4" type="primary">bamE</name>
    <name evidence="6" type="ORF">BOW53_02660</name>
</gene>
<dbReference type="Pfam" id="PF04355">
    <property type="entry name" value="BamE"/>
    <property type="match status" value="1"/>
</dbReference>
<comment type="subcellular location">
    <subcellularLocation>
        <location evidence="4">Cell outer membrane</location>
        <topology evidence="4">Lipid-anchor</topology>
    </subcellularLocation>
</comment>
<proteinExistence type="inferred from homology"/>
<keyword evidence="4" id="KW-0564">Palmitate</keyword>
<dbReference type="EMBL" id="MPRL01000006">
    <property type="protein sequence ID" value="OOZ41755.1"/>
    <property type="molecule type" value="Genomic_DNA"/>
</dbReference>
<evidence type="ECO:0000313" key="7">
    <source>
        <dbReference type="Proteomes" id="UP000191110"/>
    </source>
</evidence>
<dbReference type="PANTHER" id="PTHR37482">
    <property type="entry name" value="OUTER MEMBRANE PROTEIN ASSEMBLY FACTOR BAME"/>
    <property type="match status" value="1"/>
</dbReference>
<dbReference type="GO" id="GO:1990063">
    <property type="term" value="C:Bam protein complex"/>
    <property type="evidence" value="ECO:0007669"/>
    <property type="project" value="TreeGrafter"/>
</dbReference>
<evidence type="ECO:0000256" key="1">
    <source>
        <dbReference type="ARBA" id="ARBA00022729"/>
    </source>
</evidence>
<dbReference type="Proteomes" id="UP000191110">
    <property type="component" value="Unassembled WGS sequence"/>
</dbReference>
<dbReference type="RefSeq" id="WP_078482543.1">
    <property type="nucleotide sequence ID" value="NZ_MPRL01000006.1"/>
</dbReference>
<feature type="domain" description="Outer membrane protein assembly factor BamE" evidence="5">
    <location>
        <begin position="29"/>
        <end position="98"/>
    </location>
</feature>
<evidence type="ECO:0000259" key="5">
    <source>
        <dbReference type="Pfam" id="PF04355"/>
    </source>
</evidence>
<dbReference type="InterPro" id="IPR007450">
    <property type="entry name" value="BamE_dom"/>
</dbReference>
<dbReference type="GO" id="GO:0051205">
    <property type="term" value="P:protein insertion into membrane"/>
    <property type="evidence" value="ECO:0007669"/>
    <property type="project" value="UniProtKB-UniRule"/>
</dbReference>
<evidence type="ECO:0000313" key="6">
    <source>
        <dbReference type="EMBL" id="OOZ41755.1"/>
    </source>
</evidence>
<keyword evidence="4" id="KW-0449">Lipoprotein</keyword>
<evidence type="ECO:0000256" key="2">
    <source>
        <dbReference type="ARBA" id="ARBA00023136"/>
    </source>
</evidence>
<reference evidence="6 7" key="1">
    <citation type="submission" date="2016-11" db="EMBL/GenBank/DDBJ databases">
        <title>Mixed transmission modes and dynamic genome evolution in an obligate animal-bacterial symbiosis.</title>
        <authorList>
            <person name="Russell S.L."/>
            <person name="Corbett-Detig R.B."/>
            <person name="Cavanaugh C.M."/>
        </authorList>
    </citation>
    <scope>NUCLEOTIDE SEQUENCE [LARGE SCALE GENOMIC DNA]</scope>
    <source>
        <strain evidence="6">Sveles-Q1</strain>
    </source>
</reference>
<keyword evidence="7" id="KW-1185">Reference proteome</keyword>
<keyword evidence="2 4" id="KW-0472">Membrane</keyword>
<protein>
    <recommendedName>
        <fullName evidence="4">Outer membrane protein assembly factor BamE</fullName>
    </recommendedName>
</protein>
<dbReference type="PROSITE" id="PS51257">
    <property type="entry name" value="PROKAR_LIPOPROTEIN"/>
    <property type="match status" value="1"/>
</dbReference>
<dbReference type="AlphaFoldDB" id="A0A1T2L9H4"/>
<dbReference type="GO" id="GO:0043165">
    <property type="term" value="P:Gram-negative-bacterium-type cell outer membrane assembly"/>
    <property type="evidence" value="ECO:0007669"/>
    <property type="project" value="UniProtKB-UniRule"/>
</dbReference>
<evidence type="ECO:0000256" key="4">
    <source>
        <dbReference type="HAMAP-Rule" id="MF_00925"/>
    </source>
</evidence>
<comment type="function">
    <text evidence="4">Part of the outer membrane protein assembly complex, which is involved in assembly and insertion of beta-barrel proteins into the outer membrane.</text>
</comment>
<sequence length="107" mass="12158">MGKLLITLLLSATLTLSGCVVHKIDIQQGNVVSQEMLDKLKPGMSKRQVRYALGTPLITDTFHQDRWDYVYSLSEGGKLKEKRRVSLFFEEEKLSRIEGDMRPSASE</sequence>
<keyword evidence="3 4" id="KW-0998">Cell outer membrane</keyword>
<dbReference type="GO" id="GO:0030674">
    <property type="term" value="F:protein-macromolecule adaptor activity"/>
    <property type="evidence" value="ECO:0007669"/>
    <property type="project" value="TreeGrafter"/>
</dbReference>
<dbReference type="InterPro" id="IPR026592">
    <property type="entry name" value="BamE"/>
</dbReference>
<dbReference type="OrthoDB" id="9808250at2"/>
<organism evidence="6 7">
    <name type="scientific">Solemya pervernicosa gill symbiont</name>
    <dbReference type="NCBI Taxonomy" id="642797"/>
    <lineage>
        <taxon>Bacteria</taxon>
        <taxon>Pseudomonadati</taxon>
        <taxon>Pseudomonadota</taxon>
        <taxon>Gammaproteobacteria</taxon>
        <taxon>sulfur-oxidizing symbionts</taxon>
    </lineage>
</organism>
<name>A0A1T2L9H4_9GAMM</name>
<evidence type="ECO:0000256" key="3">
    <source>
        <dbReference type="ARBA" id="ARBA00023237"/>
    </source>
</evidence>
<comment type="similarity">
    <text evidence="4">Belongs to the BamE family.</text>
</comment>
<accession>A0A1T2L9H4</accession>
<keyword evidence="1 4" id="KW-0732">Signal</keyword>
<dbReference type="HAMAP" id="MF_00925">
    <property type="entry name" value="OM_assembly_BamE"/>
    <property type="match status" value="1"/>
</dbReference>
<dbReference type="Gene3D" id="3.30.1450.10">
    <property type="match status" value="1"/>
</dbReference>
<dbReference type="InterPro" id="IPR037873">
    <property type="entry name" value="BamE-like"/>
</dbReference>
<dbReference type="PANTHER" id="PTHR37482:SF1">
    <property type="entry name" value="OUTER MEMBRANE PROTEIN ASSEMBLY FACTOR BAME"/>
    <property type="match status" value="1"/>
</dbReference>
<comment type="caution">
    <text evidence="6">The sequence shown here is derived from an EMBL/GenBank/DDBJ whole genome shotgun (WGS) entry which is preliminary data.</text>
</comment>
<comment type="subunit">
    <text evidence="4">Part of the Bam complex.</text>
</comment>